<feature type="region of interest" description="Disordered" evidence="1">
    <location>
        <begin position="758"/>
        <end position="806"/>
    </location>
</feature>
<evidence type="ECO:0000256" key="1">
    <source>
        <dbReference type="SAM" id="MobiDB-lite"/>
    </source>
</evidence>
<dbReference type="InterPro" id="IPR012913">
    <property type="entry name" value="OS9-like_dom"/>
</dbReference>
<dbReference type="GO" id="GO:0006801">
    <property type="term" value="P:superoxide metabolic process"/>
    <property type="evidence" value="ECO:0007669"/>
    <property type="project" value="InterPro"/>
</dbReference>
<keyword evidence="2" id="KW-0812">Transmembrane</keyword>
<dbReference type="RefSeq" id="XP_014151430.1">
    <property type="nucleotide sequence ID" value="XM_014295955.1"/>
</dbReference>
<keyword evidence="5" id="KW-1185">Reference proteome</keyword>
<protein>
    <recommendedName>
        <fullName evidence="3">Protein OS9-like domain-containing protein</fullName>
    </recommendedName>
</protein>
<feature type="compositionally biased region" description="Polar residues" evidence="1">
    <location>
        <begin position="761"/>
        <end position="780"/>
    </location>
</feature>
<feature type="region of interest" description="Disordered" evidence="1">
    <location>
        <begin position="542"/>
        <end position="574"/>
    </location>
</feature>
<proteinExistence type="predicted"/>
<feature type="compositionally biased region" description="Polar residues" evidence="1">
    <location>
        <begin position="659"/>
        <end position="674"/>
    </location>
</feature>
<dbReference type="OrthoDB" id="159229at2759"/>
<evidence type="ECO:0000259" key="3">
    <source>
        <dbReference type="Pfam" id="PF07915"/>
    </source>
</evidence>
<feature type="domain" description="Protein OS9-like" evidence="3">
    <location>
        <begin position="91"/>
        <end position="128"/>
    </location>
</feature>
<gene>
    <name evidence="4" type="ORF">SARC_10010</name>
</gene>
<reference evidence="4 5" key="1">
    <citation type="submission" date="2011-02" db="EMBL/GenBank/DDBJ databases">
        <title>The Genome Sequence of Sphaeroforma arctica JP610.</title>
        <authorList>
            <consortium name="The Broad Institute Genome Sequencing Platform"/>
            <person name="Russ C."/>
            <person name="Cuomo C."/>
            <person name="Young S.K."/>
            <person name="Zeng Q."/>
            <person name="Gargeya S."/>
            <person name="Alvarado L."/>
            <person name="Berlin A."/>
            <person name="Chapman S.B."/>
            <person name="Chen Z."/>
            <person name="Freedman E."/>
            <person name="Gellesch M."/>
            <person name="Goldberg J."/>
            <person name="Griggs A."/>
            <person name="Gujja S."/>
            <person name="Heilman E."/>
            <person name="Heiman D."/>
            <person name="Howarth C."/>
            <person name="Mehta T."/>
            <person name="Neiman D."/>
            <person name="Pearson M."/>
            <person name="Roberts A."/>
            <person name="Saif S."/>
            <person name="Shea T."/>
            <person name="Shenoy N."/>
            <person name="Sisk P."/>
            <person name="Stolte C."/>
            <person name="Sykes S."/>
            <person name="White J."/>
            <person name="Yandava C."/>
            <person name="Burger G."/>
            <person name="Gray M.W."/>
            <person name="Holland P.W.H."/>
            <person name="King N."/>
            <person name="Lang F.B.F."/>
            <person name="Roger A.J."/>
            <person name="Ruiz-Trillo I."/>
            <person name="Haas B."/>
            <person name="Nusbaum C."/>
            <person name="Birren B."/>
        </authorList>
    </citation>
    <scope>NUCLEOTIDE SEQUENCE [LARGE SCALE GENOMIC DNA]</scope>
    <source>
        <strain evidence="4 5">JP610</strain>
    </source>
</reference>
<evidence type="ECO:0000313" key="5">
    <source>
        <dbReference type="Proteomes" id="UP000054560"/>
    </source>
</evidence>
<dbReference type="InterPro" id="IPR036423">
    <property type="entry name" value="SOD-like_Cu/Zn_dom_sf"/>
</dbReference>
<dbReference type="GO" id="GO:0046872">
    <property type="term" value="F:metal ion binding"/>
    <property type="evidence" value="ECO:0007669"/>
    <property type="project" value="InterPro"/>
</dbReference>
<accession>A0A0L0FNE1</accession>
<dbReference type="GeneID" id="25910514"/>
<keyword evidence="2" id="KW-0472">Membrane</keyword>
<dbReference type="Proteomes" id="UP000054560">
    <property type="component" value="Unassembled WGS sequence"/>
</dbReference>
<feature type="compositionally biased region" description="Low complexity" evidence="1">
    <location>
        <begin position="705"/>
        <end position="720"/>
    </location>
</feature>
<feature type="region of interest" description="Disordered" evidence="1">
    <location>
        <begin position="652"/>
        <end position="744"/>
    </location>
</feature>
<dbReference type="Pfam" id="PF07915">
    <property type="entry name" value="PRKCSH"/>
    <property type="match status" value="1"/>
</dbReference>
<feature type="transmembrane region" description="Helical" evidence="2">
    <location>
        <begin position="473"/>
        <end position="496"/>
    </location>
</feature>
<organism evidence="4 5">
    <name type="scientific">Sphaeroforma arctica JP610</name>
    <dbReference type="NCBI Taxonomy" id="667725"/>
    <lineage>
        <taxon>Eukaryota</taxon>
        <taxon>Ichthyosporea</taxon>
        <taxon>Ichthyophonida</taxon>
        <taxon>Sphaeroforma</taxon>
    </lineage>
</organism>
<evidence type="ECO:0000256" key="2">
    <source>
        <dbReference type="SAM" id="Phobius"/>
    </source>
</evidence>
<dbReference type="AlphaFoldDB" id="A0A0L0FNE1"/>
<evidence type="ECO:0000313" key="4">
    <source>
        <dbReference type="EMBL" id="KNC77528.1"/>
    </source>
</evidence>
<sequence length="806" mass="87623">MVAAIDAAAYQCLVPLLETEVEIDDTPTGSADEMNYEAFKDLAHDTPGTCYKYVCKLLIKRLVARFVASKAEFVTEAPWQGVVVNEVTASEGWTYEYCEGERIKQFHHTDDGTTLSYTLGNFENASSKQWYVDEPVEVSLQITYKGRLVGTALSASINTLAASRSSCGRSGLPYDPYFKVEGAYSEQCEEDDSLCSVGDLSRSAGSLSSDNLVMNSAYLINADVNNLENKSFAIHKQDGENIACATITKDAVGPDYTARLVFNACVVVLTQNTRIPSTRFTGGDLVGSIKTSASANTDDGLPVTNVMVNLVNRVEKFKEYRWYIRDLSVPNGQNSMCGDLGPIYDPEGKIQNSYNTGCDADAVNCAVGDQLRRMSGDLRVVEEVLDLQGHYTTKLALTAVVPVESMPLYGKDTIAGRSVVVLQNGTYIACATLQAVDIRDPDDYAGSVEEDPRQFLVDNGVLEELEHEYNPHVLGIALGVLFGLIGLVLFIVLICWDKRRREQAKEMKSSRGSYNDDSCMSVSRKSSLPRNSLVARTKSFIKSKRSSGSVGNTHMDDMRSANSMEVPDTPPKSRTVAERSINFFSAAAAKLKSSKKSEDHQYDNVKQGPPACDVGDDFEEIREVTYAQTPDIARGETNANISTKQFENMTSAPVPVHSSHASVTAGPSSYNGQYNHPPYTNRDSRYPHNSQQANPSHAGVQDPLGYASSNGLSGSSSVISYNTPPTPHALSAESSQMGAAPAAHTNDARLRYQASPYVGPQRSQTAETPYKTTPQLTQRTSADHMPSTHSQDAAGNHAAGNGFYDV</sequence>
<feature type="region of interest" description="Disordered" evidence="1">
    <location>
        <begin position="593"/>
        <end position="613"/>
    </location>
</feature>
<dbReference type="EMBL" id="KQ242705">
    <property type="protein sequence ID" value="KNC77528.1"/>
    <property type="molecule type" value="Genomic_DNA"/>
</dbReference>
<dbReference type="SUPFAM" id="SSF49329">
    <property type="entry name" value="Cu,Zn superoxide dismutase-like"/>
    <property type="match status" value="2"/>
</dbReference>
<keyword evidence="2" id="KW-1133">Transmembrane helix</keyword>
<dbReference type="Gene3D" id="2.60.40.200">
    <property type="entry name" value="Superoxide dismutase, copper/zinc binding domain"/>
    <property type="match status" value="2"/>
</dbReference>
<name>A0A0L0FNE1_9EUKA</name>